<dbReference type="InterPro" id="IPR012340">
    <property type="entry name" value="NA-bd_OB-fold"/>
</dbReference>
<comment type="similarity">
    <text evidence="1 6 7">Belongs to the universal ribosomal protein uS17 family.</text>
</comment>
<dbReference type="PRINTS" id="PR00973">
    <property type="entry name" value="RIBOSOMALS17"/>
</dbReference>
<dbReference type="Pfam" id="PF00366">
    <property type="entry name" value="Ribosomal_S17"/>
    <property type="match status" value="1"/>
</dbReference>
<gene>
    <name evidence="6" type="primary">rpsQ</name>
    <name evidence="9" type="ORF">UU67_C0033G0013</name>
</gene>
<dbReference type="PROSITE" id="PS00056">
    <property type="entry name" value="RIBOSOMAL_S17"/>
    <property type="match status" value="1"/>
</dbReference>
<evidence type="ECO:0000256" key="7">
    <source>
        <dbReference type="RuleBase" id="RU003872"/>
    </source>
</evidence>
<keyword evidence="4 6" id="KW-0689">Ribosomal protein</keyword>
<dbReference type="NCBIfam" id="NF004123">
    <property type="entry name" value="PRK05610.1"/>
    <property type="match status" value="1"/>
</dbReference>
<keyword evidence="5 6" id="KW-0687">Ribonucleoprotein</keyword>
<comment type="subunit">
    <text evidence="6">Part of the 30S ribosomal subunit.</text>
</comment>
<comment type="caution">
    <text evidence="9">The sequence shown here is derived from an EMBL/GenBank/DDBJ whole genome shotgun (WGS) entry which is preliminary data.</text>
</comment>
<sequence>MKKQTNKQIKSETMKTKFVPNIKSQLLRGRVISAKLPKTVTVLVESIKTHPLYQKTYKRSKKYLANDEVGVSLGDIVELVKIRPISKNKHFKIERVVGKNIAAVVTEQLKEQTEKVIAEIMPEKKEEVISDEEKVMSQKKEKKETKKIRKEKLVTRP</sequence>
<dbReference type="InterPro" id="IPR019984">
    <property type="entry name" value="Ribosomal_uS17_bact/chlr"/>
</dbReference>
<evidence type="ECO:0000313" key="10">
    <source>
        <dbReference type="Proteomes" id="UP000034753"/>
    </source>
</evidence>
<keyword evidence="3 6" id="KW-0694">RNA-binding</keyword>
<evidence type="ECO:0000256" key="3">
    <source>
        <dbReference type="ARBA" id="ARBA00022884"/>
    </source>
</evidence>
<dbReference type="GO" id="GO:0022627">
    <property type="term" value="C:cytosolic small ribosomal subunit"/>
    <property type="evidence" value="ECO:0007669"/>
    <property type="project" value="TreeGrafter"/>
</dbReference>
<evidence type="ECO:0000256" key="5">
    <source>
        <dbReference type="ARBA" id="ARBA00023274"/>
    </source>
</evidence>
<dbReference type="Gene3D" id="2.40.50.140">
    <property type="entry name" value="Nucleic acid-binding proteins"/>
    <property type="match status" value="1"/>
</dbReference>
<feature type="compositionally biased region" description="Basic and acidic residues" evidence="8">
    <location>
        <begin position="131"/>
        <end position="144"/>
    </location>
</feature>
<evidence type="ECO:0000256" key="1">
    <source>
        <dbReference type="ARBA" id="ARBA00010254"/>
    </source>
</evidence>
<accession>A0A0G0WLS2</accession>
<dbReference type="InterPro" id="IPR019979">
    <property type="entry name" value="Ribosomal_uS17_CS"/>
</dbReference>
<dbReference type="EMBL" id="LCBN01000033">
    <property type="protein sequence ID" value="KKS13047.1"/>
    <property type="molecule type" value="Genomic_DNA"/>
</dbReference>
<evidence type="ECO:0000313" key="9">
    <source>
        <dbReference type="EMBL" id="KKS13047.1"/>
    </source>
</evidence>
<dbReference type="CDD" id="cd00364">
    <property type="entry name" value="Ribosomal_uS17"/>
    <property type="match status" value="1"/>
</dbReference>
<dbReference type="HAMAP" id="MF_01345_B">
    <property type="entry name" value="Ribosomal_uS17_B"/>
    <property type="match status" value="1"/>
</dbReference>
<evidence type="ECO:0000256" key="2">
    <source>
        <dbReference type="ARBA" id="ARBA00022730"/>
    </source>
</evidence>
<dbReference type="PANTHER" id="PTHR10744">
    <property type="entry name" value="40S RIBOSOMAL PROTEIN S11 FAMILY MEMBER"/>
    <property type="match status" value="1"/>
</dbReference>
<keyword evidence="2 6" id="KW-0699">rRNA-binding</keyword>
<comment type="function">
    <text evidence="6">One of the primary rRNA binding proteins, it binds specifically to the 5'-end of 16S ribosomal RNA.</text>
</comment>
<evidence type="ECO:0000256" key="6">
    <source>
        <dbReference type="HAMAP-Rule" id="MF_01345"/>
    </source>
</evidence>
<organism evidence="9 10">
    <name type="scientific">Candidatus Daviesbacteria bacterium GW2011_GWB1_41_5</name>
    <dbReference type="NCBI Taxonomy" id="1618429"/>
    <lineage>
        <taxon>Bacteria</taxon>
        <taxon>Candidatus Daviesiibacteriota</taxon>
    </lineage>
</organism>
<dbReference type="SUPFAM" id="SSF50249">
    <property type="entry name" value="Nucleic acid-binding proteins"/>
    <property type="match status" value="1"/>
</dbReference>
<evidence type="ECO:0000256" key="4">
    <source>
        <dbReference type="ARBA" id="ARBA00022980"/>
    </source>
</evidence>
<dbReference type="GO" id="GO:0019843">
    <property type="term" value="F:rRNA binding"/>
    <property type="evidence" value="ECO:0007669"/>
    <property type="project" value="UniProtKB-UniRule"/>
</dbReference>
<dbReference type="GO" id="GO:0006412">
    <property type="term" value="P:translation"/>
    <property type="evidence" value="ECO:0007669"/>
    <property type="project" value="UniProtKB-UniRule"/>
</dbReference>
<feature type="region of interest" description="Disordered" evidence="8">
    <location>
        <begin position="131"/>
        <end position="157"/>
    </location>
</feature>
<name>A0A0G0WLS2_9BACT</name>
<protein>
    <recommendedName>
        <fullName evidence="6">Small ribosomal subunit protein uS17</fullName>
    </recommendedName>
</protein>
<dbReference type="InterPro" id="IPR000266">
    <property type="entry name" value="Ribosomal_uS17"/>
</dbReference>
<dbReference type="AlphaFoldDB" id="A0A0G0WLS2"/>
<proteinExistence type="inferred from homology"/>
<dbReference type="PANTHER" id="PTHR10744:SF1">
    <property type="entry name" value="SMALL RIBOSOMAL SUBUNIT PROTEIN US17M"/>
    <property type="match status" value="1"/>
</dbReference>
<evidence type="ECO:0000256" key="8">
    <source>
        <dbReference type="SAM" id="MobiDB-lite"/>
    </source>
</evidence>
<reference evidence="9 10" key="1">
    <citation type="journal article" date="2015" name="Nature">
        <title>rRNA introns, odd ribosomes, and small enigmatic genomes across a large radiation of phyla.</title>
        <authorList>
            <person name="Brown C.T."/>
            <person name="Hug L.A."/>
            <person name="Thomas B.C."/>
            <person name="Sharon I."/>
            <person name="Castelle C.J."/>
            <person name="Singh A."/>
            <person name="Wilkins M.J."/>
            <person name="Williams K.H."/>
            <person name="Banfield J.F."/>
        </authorList>
    </citation>
    <scope>NUCLEOTIDE SEQUENCE [LARGE SCALE GENOMIC DNA]</scope>
</reference>
<dbReference type="GO" id="GO:0003735">
    <property type="term" value="F:structural constituent of ribosome"/>
    <property type="evidence" value="ECO:0007669"/>
    <property type="project" value="InterPro"/>
</dbReference>
<dbReference type="Proteomes" id="UP000034753">
    <property type="component" value="Unassembled WGS sequence"/>
</dbReference>